<sequence>MADSPTEAHEMTPEDQNRDNSEADDIKNILGGFMEAEEETLEELIGGMMYLSMDDVKKLGKKAAPPAVQLNPHRERSTVRAIEGKVEGLDSGSQPHSTSATASNPSGDAEDIEEEFLDDCQASKQRTDESLFRHRPGSLTKFDNFVTLAEGTEPDAIRDDPCDDGDKDDDWLPSSGYMASFAGGEAATQQDTEKQGMSETGLDQNLNKDSSPSTALVEDTKCLQSKPDVTPASESTAAACKNVSILDLKVWESEPDDTSTVCEDDVETPPWPVNPGEVEEEGEEVEGEAGVQVKQNVNVMEFSMKVVSVMDAGESTEKARDAQDCSDEVVAFTLEEDFDYNSVPYTPKFTQAEMNYLTSFVPQNSS</sequence>
<evidence type="ECO:0000313" key="3">
    <source>
        <dbReference type="Proteomes" id="UP001374579"/>
    </source>
</evidence>
<feature type="compositionally biased region" description="Acidic residues" evidence="1">
    <location>
        <begin position="161"/>
        <end position="171"/>
    </location>
</feature>
<name>A0AAN9B5D1_9CAEN</name>
<dbReference type="InterPro" id="IPR040028">
    <property type="entry name" value="IFTAP"/>
</dbReference>
<dbReference type="GO" id="GO:0097731">
    <property type="term" value="C:9+0 non-motile cilium"/>
    <property type="evidence" value="ECO:0007669"/>
    <property type="project" value="TreeGrafter"/>
</dbReference>
<dbReference type="GO" id="GO:0120160">
    <property type="term" value="F:intraciliary transport particle A binding"/>
    <property type="evidence" value="ECO:0007669"/>
    <property type="project" value="TreeGrafter"/>
</dbReference>
<evidence type="ECO:0000313" key="2">
    <source>
        <dbReference type="EMBL" id="KAK7098901.1"/>
    </source>
</evidence>
<dbReference type="AlphaFoldDB" id="A0AAN9B5D1"/>
<feature type="compositionally biased region" description="Acidic residues" evidence="1">
    <location>
        <begin position="254"/>
        <end position="267"/>
    </location>
</feature>
<feature type="compositionally biased region" description="Polar residues" evidence="1">
    <location>
        <begin position="91"/>
        <end position="106"/>
    </location>
</feature>
<dbReference type="PANTHER" id="PTHR35543:SF1">
    <property type="entry name" value="INTRAFLAGELLAR TRANSPORT-ASSOCIATED PROTEIN"/>
    <property type="match status" value="1"/>
</dbReference>
<comment type="caution">
    <text evidence="2">The sequence shown here is derived from an EMBL/GenBank/DDBJ whole genome shotgun (WGS) entry which is preliminary data.</text>
</comment>
<feature type="region of interest" description="Disordered" evidence="1">
    <location>
        <begin position="254"/>
        <end position="277"/>
    </location>
</feature>
<gene>
    <name evidence="2" type="ORF">V1264_003118</name>
</gene>
<feature type="compositionally biased region" description="Basic and acidic residues" evidence="1">
    <location>
        <begin position="1"/>
        <end position="27"/>
    </location>
</feature>
<protein>
    <submittedName>
        <fullName evidence="2">Uncharacterized protein</fullName>
    </submittedName>
</protein>
<feature type="compositionally biased region" description="Polar residues" evidence="1">
    <location>
        <begin position="197"/>
        <end position="214"/>
    </location>
</feature>
<accession>A0AAN9B5D1</accession>
<dbReference type="GO" id="GO:0007340">
    <property type="term" value="P:acrosome reaction"/>
    <property type="evidence" value="ECO:0007669"/>
    <property type="project" value="TreeGrafter"/>
</dbReference>
<dbReference type="EMBL" id="JBAMIC010000012">
    <property type="protein sequence ID" value="KAK7098901.1"/>
    <property type="molecule type" value="Genomic_DNA"/>
</dbReference>
<proteinExistence type="predicted"/>
<organism evidence="2 3">
    <name type="scientific">Littorina saxatilis</name>
    <dbReference type="NCBI Taxonomy" id="31220"/>
    <lineage>
        <taxon>Eukaryota</taxon>
        <taxon>Metazoa</taxon>
        <taxon>Spiralia</taxon>
        <taxon>Lophotrochozoa</taxon>
        <taxon>Mollusca</taxon>
        <taxon>Gastropoda</taxon>
        <taxon>Caenogastropoda</taxon>
        <taxon>Littorinimorpha</taxon>
        <taxon>Littorinoidea</taxon>
        <taxon>Littorinidae</taxon>
        <taxon>Littorina</taxon>
    </lineage>
</organism>
<dbReference type="PANTHER" id="PTHR35543">
    <property type="entry name" value="PROTEIN C11ORF74"/>
    <property type="match status" value="1"/>
</dbReference>
<dbReference type="Pfam" id="PF17722">
    <property type="entry name" value="IFTAP"/>
    <property type="match status" value="1"/>
</dbReference>
<dbReference type="GO" id="GO:0007283">
    <property type="term" value="P:spermatogenesis"/>
    <property type="evidence" value="ECO:0007669"/>
    <property type="project" value="TreeGrafter"/>
</dbReference>
<feature type="region of interest" description="Disordered" evidence="1">
    <location>
        <begin position="151"/>
        <end position="236"/>
    </location>
</feature>
<keyword evidence="3" id="KW-1185">Reference proteome</keyword>
<feature type="compositionally biased region" description="Acidic residues" evidence="1">
    <location>
        <begin position="108"/>
        <end position="118"/>
    </location>
</feature>
<dbReference type="GO" id="GO:0005829">
    <property type="term" value="C:cytosol"/>
    <property type="evidence" value="ECO:0007669"/>
    <property type="project" value="TreeGrafter"/>
</dbReference>
<dbReference type="Proteomes" id="UP001374579">
    <property type="component" value="Unassembled WGS sequence"/>
</dbReference>
<evidence type="ECO:0000256" key="1">
    <source>
        <dbReference type="SAM" id="MobiDB-lite"/>
    </source>
</evidence>
<feature type="region of interest" description="Disordered" evidence="1">
    <location>
        <begin position="1"/>
        <end position="28"/>
    </location>
</feature>
<reference evidence="2 3" key="1">
    <citation type="submission" date="2024-02" db="EMBL/GenBank/DDBJ databases">
        <title>Chromosome-scale genome assembly of the rough periwinkle Littorina saxatilis.</title>
        <authorList>
            <person name="De Jode A."/>
            <person name="Faria R."/>
            <person name="Formenti G."/>
            <person name="Sims Y."/>
            <person name="Smith T.P."/>
            <person name="Tracey A."/>
            <person name="Wood J.M.D."/>
            <person name="Zagrodzka Z.B."/>
            <person name="Johannesson K."/>
            <person name="Butlin R.K."/>
            <person name="Leder E.H."/>
        </authorList>
    </citation>
    <scope>NUCLEOTIDE SEQUENCE [LARGE SCALE GENOMIC DNA]</scope>
    <source>
        <strain evidence="2">Snail1</strain>
        <tissue evidence="2">Muscle</tissue>
    </source>
</reference>
<feature type="region of interest" description="Disordered" evidence="1">
    <location>
        <begin position="84"/>
        <end position="132"/>
    </location>
</feature>